<accession>A0A2T2X2N7</accession>
<comment type="caution">
    <text evidence="1">The sequence shown here is derived from an EMBL/GenBank/DDBJ whole genome shotgun (WGS) entry which is preliminary data.</text>
</comment>
<protein>
    <submittedName>
        <fullName evidence="1">Uncharacterized protein</fullName>
    </submittedName>
</protein>
<dbReference type="EMBL" id="PXYX01000005">
    <property type="protein sequence ID" value="PSR28755.1"/>
    <property type="molecule type" value="Genomic_DNA"/>
</dbReference>
<evidence type="ECO:0000313" key="2">
    <source>
        <dbReference type="Proteomes" id="UP000242705"/>
    </source>
</evidence>
<evidence type="ECO:0000313" key="1">
    <source>
        <dbReference type="EMBL" id="PSR28755.1"/>
    </source>
</evidence>
<sequence length="273" mass="31225">MNSPERTENEDFLRRLLKPSMTEVFTSIQSNLDAIPLDSVIQGLTLTSRKLQHVANPRMMASASLQDWREALMRLRSIRRWLPTIEKQLPFQQFIVFLTALIEMDEDVDDQVRALGLSLPMLSKEAAHDIAIEFLHFYSPKRYPLATTWVYSWKTGTGALPYLLEFTNEPGHNGKDRFRAFGAGYSELFARLEQLDTALEQFTLHRWGMYSNDIVLAYVYADYLYKMYFTTSKSIFSTIPTVLGVVSYLLGLPIPKEAVPTGIPVEQENSPVS</sequence>
<dbReference type="AlphaFoldDB" id="A0A2T2X2N7"/>
<reference evidence="1 2" key="1">
    <citation type="journal article" date="2014" name="BMC Genomics">
        <title>Comparison of environmental and isolate Sulfobacillus genomes reveals diverse carbon, sulfur, nitrogen, and hydrogen metabolisms.</title>
        <authorList>
            <person name="Justice N.B."/>
            <person name="Norman A."/>
            <person name="Brown C.T."/>
            <person name="Singh A."/>
            <person name="Thomas B.C."/>
            <person name="Banfield J.F."/>
        </authorList>
    </citation>
    <scope>NUCLEOTIDE SEQUENCE [LARGE SCALE GENOMIC DNA]</scope>
    <source>
        <strain evidence="1">AMDSBA5</strain>
    </source>
</reference>
<organism evidence="1 2">
    <name type="scientific">Sulfobacillus thermosulfidooxidans</name>
    <dbReference type="NCBI Taxonomy" id="28034"/>
    <lineage>
        <taxon>Bacteria</taxon>
        <taxon>Bacillati</taxon>
        <taxon>Bacillota</taxon>
        <taxon>Clostridia</taxon>
        <taxon>Eubacteriales</taxon>
        <taxon>Clostridiales Family XVII. Incertae Sedis</taxon>
        <taxon>Sulfobacillus</taxon>
    </lineage>
</organism>
<gene>
    <name evidence="1" type="ORF">C7B47_03805</name>
</gene>
<dbReference type="Proteomes" id="UP000242705">
    <property type="component" value="Unassembled WGS sequence"/>
</dbReference>
<proteinExistence type="predicted"/>
<name>A0A2T2X2N7_SULTH</name>